<dbReference type="Proteomes" id="UP000574390">
    <property type="component" value="Unassembled WGS sequence"/>
</dbReference>
<evidence type="ECO:0000313" key="1">
    <source>
        <dbReference type="EMBL" id="KAF4733524.1"/>
    </source>
</evidence>
<comment type="caution">
    <text evidence="1">The sequence shown here is derived from an EMBL/GenBank/DDBJ whole genome shotgun (WGS) entry which is preliminary data.</text>
</comment>
<dbReference type="EMBL" id="JABANM010013928">
    <property type="protein sequence ID" value="KAF4733524.1"/>
    <property type="molecule type" value="Genomic_DNA"/>
</dbReference>
<dbReference type="Gene3D" id="3.30.420.10">
    <property type="entry name" value="Ribonuclease H-like superfamily/Ribonuclease H"/>
    <property type="match status" value="1"/>
</dbReference>
<evidence type="ECO:0000313" key="2">
    <source>
        <dbReference type="Proteomes" id="UP000574390"/>
    </source>
</evidence>
<name>A0A7J6SKM4_PEROL</name>
<dbReference type="InterPro" id="IPR036397">
    <property type="entry name" value="RNaseH_sf"/>
</dbReference>
<dbReference type="SUPFAM" id="SSF53098">
    <property type="entry name" value="Ribonuclease H-like"/>
    <property type="match status" value="1"/>
</dbReference>
<gene>
    <name evidence="1" type="ORF">FOZ62_002739</name>
</gene>
<feature type="non-terminal residue" evidence="1">
    <location>
        <position position="1"/>
    </location>
</feature>
<sequence length="148" mass="16919">TGMLLCRRWDAPEKEVEWIVYIPANRRDLQLEIVHKFHHMFLHPGIGRTVWGIVGLDVWGPIRLSSNDENDEKVWVLTCSDYISHFLVTKVLTGCSADDIVTGVAEIIAENGLFRVCLTDQAQYFVSKRFREYLAGRSVIHCVTTLSN</sequence>
<proteinExistence type="predicted"/>
<organism evidence="1 2">
    <name type="scientific">Perkinsus olseni</name>
    <name type="common">Perkinsus atlanticus</name>
    <dbReference type="NCBI Taxonomy" id="32597"/>
    <lineage>
        <taxon>Eukaryota</taxon>
        <taxon>Sar</taxon>
        <taxon>Alveolata</taxon>
        <taxon>Perkinsozoa</taxon>
        <taxon>Perkinsea</taxon>
        <taxon>Perkinsida</taxon>
        <taxon>Perkinsidae</taxon>
        <taxon>Perkinsus</taxon>
    </lineage>
</organism>
<accession>A0A7J6SKM4</accession>
<reference evidence="1 2" key="1">
    <citation type="submission" date="2020-04" db="EMBL/GenBank/DDBJ databases">
        <title>Perkinsus olseni comparative genomics.</title>
        <authorList>
            <person name="Bogema D.R."/>
        </authorList>
    </citation>
    <scope>NUCLEOTIDE SEQUENCE [LARGE SCALE GENOMIC DNA]</scope>
    <source>
        <strain evidence="1">ATCC PRA-205</strain>
    </source>
</reference>
<dbReference type="InterPro" id="IPR012337">
    <property type="entry name" value="RNaseH-like_sf"/>
</dbReference>
<dbReference type="GO" id="GO:0003676">
    <property type="term" value="F:nucleic acid binding"/>
    <property type="evidence" value="ECO:0007669"/>
    <property type="project" value="InterPro"/>
</dbReference>
<dbReference type="AlphaFoldDB" id="A0A7J6SKM4"/>
<protein>
    <recommendedName>
        <fullName evidence="3">Integrase catalytic domain-containing protein</fullName>
    </recommendedName>
</protein>
<evidence type="ECO:0008006" key="3">
    <source>
        <dbReference type="Google" id="ProtNLM"/>
    </source>
</evidence>